<evidence type="ECO:0000313" key="2">
    <source>
        <dbReference type="EMBL" id="KAL2633291.1"/>
    </source>
</evidence>
<accession>A0ABD1YRS3</accession>
<dbReference type="AlphaFoldDB" id="A0ABD1YRS3"/>
<dbReference type="EMBL" id="JBHFFA010000003">
    <property type="protein sequence ID" value="KAL2633291.1"/>
    <property type="molecule type" value="Genomic_DNA"/>
</dbReference>
<organism evidence="2 3">
    <name type="scientific">Riccia fluitans</name>
    <dbReference type="NCBI Taxonomy" id="41844"/>
    <lineage>
        <taxon>Eukaryota</taxon>
        <taxon>Viridiplantae</taxon>
        <taxon>Streptophyta</taxon>
        <taxon>Embryophyta</taxon>
        <taxon>Marchantiophyta</taxon>
        <taxon>Marchantiopsida</taxon>
        <taxon>Marchantiidae</taxon>
        <taxon>Marchantiales</taxon>
        <taxon>Ricciaceae</taxon>
        <taxon>Riccia</taxon>
    </lineage>
</organism>
<name>A0ABD1YRS3_9MARC</name>
<feature type="region of interest" description="Disordered" evidence="1">
    <location>
        <begin position="1"/>
        <end position="52"/>
    </location>
</feature>
<gene>
    <name evidence="2" type="ORF">R1flu_004770</name>
</gene>
<sequence length="219" mass="23830">MDVEKKGTNKLAQAKPTWTGKADASSVGGSPEVMSGSDGSEGRPGARILDMSGLGTTWNLPCQQSRPRIAWSNNNKARGHDTVARANEQQRPSGRKPPIITRTLPMGRAPRLANSGIRDSEIERSDHSPSAPYLVHQLPSAEESHPVWILSANRVPKIERRNSRIQAQENSWVRPPALSPIDPCALPDWPKGLTDHLRGIAYPLGLHADAPEVVELVTT</sequence>
<comment type="caution">
    <text evidence="2">The sequence shown here is derived from an EMBL/GenBank/DDBJ whole genome shotgun (WGS) entry which is preliminary data.</text>
</comment>
<keyword evidence="3" id="KW-1185">Reference proteome</keyword>
<proteinExistence type="predicted"/>
<evidence type="ECO:0000313" key="3">
    <source>
        <dbReference type="Proteomes" id="UP001605036"/>
    </source>
</evidence>
<protein>
    <submittedName>
        <fullName evidence="2">Uncharacterized protein</fullName>
    </submittedName>
</protein>
<reference evidence="2 3" key="1">
    <citation type="submission" date="2024-09" db="EMBL/GenBank/DDBJ databases">
        <title>Chromosome-scale assembly of Riccia fluitans.</title>
        <authorList>
            <person name="Paukszto L."/>
            <person name="Sawicki J."/>
            <person name="Karawczyk K."/>
            <person name="Piernik-Szablinska J."/>
            <person name="Szczecinska M."/>
            <person name="Mazdziarz M."/>
        </authorList>
    </citation>
    <scope>NUCLEOTIDE SEQUENCE [LARGE SCALE GENOMIC DNA]</scope>
    <source>
        <strain evidence="2">Rf_01</strain>
        <tissue evidence="2">Aerial parts of the thallus</tissue>
    </source>
</reference>
<dbReference type="Proteomes" id="UP001605036">
    <property type="component" value="Unassembled WGS sequence"/>
</dbReference>
<evidence type="ECO:0000256" key="1">
    <source>
        <dbReference type="SAM" id="MobiDB-lite"/>
    </source>
</evidence>
<feature type="region of interest" description="Disordered" evidence="1">
    <location>
        <begin position="72"/>
        <end position="112"/>
    </location>
</feature>